<feature type="compositionally biased region" description="Basic residues" evidence="1">
    <location>
        <begin position="219"/>
        <end position="229"/>
    </location>
</feature>
<sequence>MAEGRFDFRERCSGRHGPTPCRRKRRSARRRTLAGGAVARGADRTRRGSRGRGGCRGCRGGTSARSRAAARLSFPRRNRHAGSRRDCQRQVARSGERVRAAHHAAIARRVAARAVALGRRASVCDEPVSRILVRRGERRPRSGARRGRAVGLSGSGSSAAGRMGSSDAGAVAHAARTHRKRGFGRDGRVHGESRTELARCRAKQHSRSAFRDAGGRVAVRARHRSSCVP</sequence>
<feature type="compositionally biased region" description="Basic and acidic residues" evidence="1">
    <location>
        <begin position="183"/>
        <end position="199"/>
    </location>
</feature>
<dbReference type="EMBL" id="ABLD01000042">
    <property type="protein sequence ID" value="EDT06834.1"/>
    <property type="molecule type" value="Genomic_DNA"/>
</dbReference>
<comment type="caution">
    <text evidence="2">The sequence shown here is derived from an EMBL/GenBank/DDBJ whole genome shotgun (WGS) entry which is preliminary data.</text>
</comment>
<accession>B1GAL5</accession>
<evidence type="ECO:0000313" key="3">
    <source>
        <dbReference type="Proteomes" id="UP000005045"/>
    </source>
</evidence>
<feature type="compositionally biased region" description="Basic residues" evidence="1">
    <location>
        <begin position="21"/>
        <end position="32"/>
    </location>
</feature>
<feature type="region of interest" description="Disordered" evidence="1">
    <location>
        <begin position="1"/>
        <end position="99"/>
    </location>
</feature>
<dbReference type="AlphaFoldDB" id="B1GAL5"/>
<feature type="compositionally biased region" description="Low complexity" evidence="1">
    <location>
        <begin position="149"/>
        <end position="170"/>
    </location>
</feature>
<evidence type="ECO:0000313" key="2">
    <source>
        <dbReference type="EMBL" id="EDT06834.1"/>
    </source>
</evidence>
<organism evidence="2 3">
    <name type="scientific">Paraburkholderia graminis (strain ATCC 700544 / DSM 17151 / LMG 18924 / NCIMB 13744 / C4D1M)</name>
    <dbReference type="NCBI Taxonomy" id="396598"/>
    <lineage>
        <taxon>Bacteria</taxon>
        <taxon>Pseudomonadati</taxon>
        <taxon>Pseudomonadota</taxon>
        <taxon>Betaproteobacteria</taxon>
        <taxon>Burkholderiales</taxon>
        <taxon>Burkholderiaceae</taxon>
        <taxon>Paraburkholderia</taxon>
    </lineage>
</organism>
<keyword evidence="3" id="KW-1185">Reference proteome</keyword>
<feature type="region of interest" description="Disordered" evidence="1">
    <location>
        <begin position="135"/>
        <end position="229"/>
    </location>
</feature>
<dbReference type="Proteomes" id="UP000005045">
    <property type="component" value="Unassembled WGS sequence"/>
</dbReference>
<name>B1GAL5_PARG4</name>
<gene>
    <name evidence="2" type="ORF">BgramDRAFT_6415</name>
</gene>
<reference evidence="2 3" key="1">
    <citation type="submission" date="2008-03" db="EMBL/GenBank/DDBJ databases">
        <title>Sequencing of the draft genome and assembly of Burkholderia graminis C4D1M.</title>
        <authorList>
            <consortium name="US DOE Joint Genome Institute (JGI-PGF)"/>
            <person name="Copeland A."/>
            <person name="Lucas S."/>
            <person name="Lapidus A."/>
            <person name="Glavina del Rio T."/>
            <person name="Dalin E."/>
            <person name="Tice H."/>
            <person name="Bruce D."/>
            <person name="Goodwin L."/>
            <person name="Pitluck S."/>
            <person name="Larimer F."/>
            <person name="Land M.L."/>
            <person name="Hauser L."/>
            <person name="Tiedje J."/>
            <person name="Richardson P."/>
        </authorList>
    </citation>
    <scope>NUCLEOTIDE SEQUENCE [LARGE SCALE GENOMIC DNA]</scope>
    <source>
        <strain evidence="3">ATCC 700544 / DSM 17151 / LMG 18924 / NCIMB 13744 / C4D1M</strain>
    </source>
</reference>
<evidence type="ECO:0000256" key="1">
    <source>
        <dbReference type="SAM" id="MobiDB-lite"/>
    </source>
</evidence>
<feature type="compositionally biased region" description="Basic and acidic residues" evidence="1">
    <location>
        <begin position="83"/>
        <end position="99"/>
    </location>
</feature>
<protein>
    <submittedName>
        <fullName evidence="2">LigA</fullName>
    </submittedName>
</protein>
<feature type="compositionally biased region" description="Basic and acidic residues" evidence="1">
    <location>
        <begin position="1"/>
        <end position="13"/>
    </location>
</feature>
<feature type="compositionally biased region" description="Basic residues" evidence="1">
    <location>
        <begin position="135"/>
        <end position="148"/>
    </location>
</feature>
<proteinExistence type="predicted"/>
<feature type="compositionally biased region" description="Low complexity" evidence="1">
    <location>
        <begin position="61"/>
        <end position="71"/>
    </location>
</feature>
<feature type="compositionally biased region" description="Gly residues" evidence="1">
    <location>
        <begin position="51"/>
        <end position="60"/>
    </location>
</feature>